<sequence>MDRGKKVSWANSRARGARSRVADFDEMSCDADDEECLPDKDTTDEEGGEEEDGRQGWGATSRSSVKHTAGVIAKFDDTKRQLVRDAGFGGLLELHQINALNRRFTVWLMSRLDWRKSSLPVGRNLEVEISPRSGVVSPTGEDL</sequence>
<dbReference type="AlphaFoldDB" id="A0A0D9XSW9"/>
<dbReference type="EnsemblPlants" id="LPERR11G12930.1">
    <property type="protein sequence ID" value="LPERR11G12930.1"/>
    <property type="gene ID" value="LPERR11G12930"/>
</dbReference>
<reference evidence="2" key="3">
    <citation type="submission" date="2015-04" db="UniProtKB">
        <authorList>
            <consortium name="EnsemblPlants"/>
        </authorList>
    </citation>
    <scope>IDENTIFICATION</scope>
</reference>
<accession>A0A0D9XSW9</accession>
<keyword evidence="3" id="KW-1185">Reference proteome</keyword>
<reference evidence="3" key="2">
    <citation type="submission" date="2013-12" db="EMBL/GenBank/DDBJ databases">
        <authorList>
            <person name="Yu Y."/>
            <person name="Lee S."/>
            <person name="de Baynast K."/>
            <person name="Wissotski M."/>
            <person name="Liu L."/>
            <person name="Talag J."/>
            <person name="Goicoechea J."/>
            <person name="Angelova A."/>
            <person name="Jetty R."/>
            <person name="Kudrna D."/>
            <person name="Golser W."/>
            <person name="Rivera L."/>
            <person name="Zhang J."/>
            <person name="Wing R."/>
        </authorList>
    </citation>
    <scope>NUCLEOTIDE SEQUENCE</scope>
</reference>
<dbReference type="STRING" id="77586.A0A0D9XSW9"/>
<dbReference type="Proteomes" id="UP000032180">
    <property type="component" value="Chromosome 11"/>
</dbReference>
<name>A0A0D9XSW9_9ORYZ</name>
<evidence type="ECO:0000313" key="2">
    <source>
        <dbReference type="EnsemblPlants" id="LPERR11G12930.1"/>
    </source>
</evidence>
<reference evidence="2 3" key="1">
    <citation type="submission" date="2012-08" db="EMBL/GenBank/DDBJ databases">
        <title>Oryza genome evolution.</title>
        <authorList>
            <person name="Wing R.A."/>
        </authorList>
    </citation>
    <scope>NUCLEOTIDE SEQUENCE</scope>
</reference>
<evidence type="ECO:0000313" key="3">
    <source>
        <dbReference type="Proteomes" id="UP000032180"/>
    </source>
</evidence>
<dbReference type="HOGENOM" id="CLU_1808981_0_0_1"/>
<feature type="region of interest" description="Disordered" evidence="1">
    <location>
        <begin position="24"/>
        <end position="63"/>
    </location>
</feature>
<evidence type="ECO:0000256" key="1">
    <source>
        <dbReference type="SAM" id="MobiDB-lite"/>
    </source>
</evidence>
<feature type="compositionally biased region" description="Acidic residues" evidence="1">
    <location>
        <begin position="24"/>
        <end position="52"/>
    </location>
</feature>
<proteinExistence type="predicted"/>
<organism evidence="2 3">
    <name type="scientific">Leersia perrieri</name>
    <dbReference type="NCBI Taxonomy" id="77586"/>
    <lineage>
        <taxon>Eukaryota</taxon>
        <taxon>Viridiplantae</taxon>
        <taxon>Streptophyta</taxon>
        <taxon>Embryophyta</taxon>
        <taxon>Tracheophyta</taxon>
        <taxon>Spermatophyta</taxon>
        <taxon>Magnoliopsida</taxon>
        <taxon>Liliopsida</taxon>
        <taxon>Poales</taxon>
        <taxon>Poaceae</taxon>
        <taxon>BOP clade</taxon>
        <taxon>Oryzoideae</taxon>
        <taxon>Oryzeae</taxon>
        <taxon>Oryzinae</taxon>
        <taxon>Leersia</taxon>
    </lineage>
</organism>
<dbReference type="Gramene" id="LPERR11G12930.1">
    <property type="protein sequence ID" value="LPERR11G12930.1"/>
    <property type="gene ID" value="LPERR11G12930"/>
</dbReference>
<protein>
    <submittedName>
        <fullName evidence="2">Uncharacterized protein</fullName>
    </submittedName>
</protein>